<gene>
    <name evidence="6" type="ORF">SSLN_LOCUS19114</name>
</gene>
<organism evidence="8">
    <name type="scientific">Schistocephalus solidus</name>
    <name type="common">Tapeworm</name>
    <dbReference type="NCBI Taxonomy" id="70667"/>
    <lineage>
        <taxon>Eukaryota</taxon>
        <taxon>Metazoa</taxon>
        <taxon>Spiralia</taxon>
        <taxon>Lophotrochozoa</taxon>
        <taxon>Platyhelminthes</taxon>
        <taxon>Cestoda</taxon>
        <taxon>Eucestoda</taxon>
        <taxon>Diphyllobothriidea</taxon>
        <taxon>Diphyllobothriidae</taxon>
        <taxon>Schistocephalus</taxon>
    </lineage>
</organism>
<reference evidence="8" key="1">
    <citation type="submission" date="2016-06" db="UniProtKB">
        <authorList>
            <consortium name="WormBaseParasite"/>
        </authorList>
    </citation>
    <scope>IDENTIFICATION</scope>
</reference>
<dbReference type="GO" id="GO:0006886">
    <property type="term" value="P:intracellular protein transport"/>
    <property type="evidence" value="ECO:0007669"/>
    <property type="project" value="InterPro"/>
</dbReference>
<comment type="subcellular location">
    <subcellularLocation>
        <location evidence="1">Endomembrane system</location>
    </subcellularLocation>
</comment>
<protein>
    <submittedName>
        <fullName evidence="8">Adaptin_N domain-containing protein</fullName>
    </submittedName>
</protein>
<evidence type="ECO:0000313" key="7">
    <source>
        <dbReference type="Proteomes" id="UP000275846"/>
    </source>
</evidence>
<keyword evidence="7" id="KW-1185">Reference proteome</keyword>
<dbReference type="GO" id="GO:0016192">
    <property type="term" value="P:vesicle-mediated transport"/>
    <property type="evidence" value="ECO:0007669"/>
    <property type="project" value="InterPro"/>
</dbReference>
<dbReference type="OrthoDB" id="413467at2759"/>
<dbReference type="Gene3D" id="1.25.10.10">
    <property type="entry name" value="Leucine-rich Repeat Variant"/>
    <property type="match status" value="1"/>
</dbReference>
<evidence type="ECO:0000256" key="1">
    <source>
        <dbReference type="ARBA" id="ARBA00004308"/>
    </source>
</evidence>
<proteinExistence type="predicted"/>
<evidence type="ECO:0000259" key="5">
    <source>
        <dbReference type="Pfam" id="PF01602"/>
    </source>
</evidence>
<dbReference type="GO" id="GO:0012505">
    <property type="term" value="C:endomembrane system"/>
    <property type="evidence" value="ECO:0007669"/>
    <property type="project" value="UniProtKB-SubCell"/>
</dbReference>
<dbReference type="Pfam" id="PF01602">
    <property type="entry name" value="Adaptin_N"/>
    <property type="match status" value="1"/>
</dbReference>
<dbReference type="AlphaFoldDB" id="A0A183TRL6"/>
<dbReference type="GO" id="GO:0030117">
    <property type="term" value="C:membrane coat"/>
    <property type="evidence" value="ECO:0007669"/>
    <property type="project" value="InterPro"/>
</dbReference>
<evidence type="ECO:0000256" key="3">
    <source>
        <dbReference type="ARBA" id="ARBA00022927"/>
    </source>
</evidence>
<keyword evidence="2" id="KW-0813">Transport</keyword>
<dbReference type="WBParaSite" id="SSLN_0001983801-mRNA-1">
    <property type="protein sequence ID" value="SSLN_0001983801-mRNA-1"/>
    <property type="gene ID" value="SSLN_0001983801"/>
</dbReference>
<dbReference type="InterPro" id="IPR050840">
    <property type="entry name" value="Adaptor_Complx_Large_Subunit"/>
</dbReference>
<feature type="domain" description="Clathrin/coatomer adaptor adaptin-like N-terminal" evidence="5">
    <location>
        <begin position="74"/>
        <end position="184"/>
    </location>
</feature>
<reference evidence="6 7" key="2">
    <citation type="submission" date="2018-11" db="EMBL/GenBank/DDBJ databases">
        <authorList>
            <consortium name="Pathogen Informatics"/>
        </authorList>
    </citation>
    <scope>NUCLEOTIDE SEQUENCE [LARGE SCALE GENOMIC DNA]</scope>
    <source>
        <strain evidence="6 7">NST_G2</strain>
    </source>
</reference>
<dbReference type="InterPro" id="IPR002553">
    <property type="entry name" value="Clathrin/coatomer_adapt-like_N"/>
</dbReference>
<keyword evidence="3" id="KW-0653">Protein transport</keyword>
<evidence type="ECO:0000313" key="6">
    <source>
        <dbReference type="EMBL" id="VDM05500.1"/>
    </source>
</evidence>
<dbReference type="Proteomes" id="UP000275846">
    <property type="component" value="Unassembled WGS sequence"/>
</dbReference>
<dbReference type="PANTHER" id="PTHR22780">
    <property type="entry name" value="ADAPTIN, ALPHA/GAMMA/EPSILON"/>
    <property type="match status" value="1"/>
</dbReference>
<dbReference type="STRING" id="70667.A0A183TRL6"/>
<keyword evidence="4" id="KW-0472">Membrane</keyword>
<dbReference type="InterPro" id="IPR011989">
    <property type="entry name" value="ARM-like"/>
</dbReference>
<evidence type="ECO:0000256" key="2">
    <source>
        <dbReference type="ARBA" id="ARBA00022448"/>
    </source>
</evidence>
<sequence length="195" mass="21845">MCGDARHNSGCSVASFRLDLDCLPRSMKLQVYPFALKRRWRYRSSTFISAGSLQCVPALLYSVPLAPEDSTVRSRLTDCLETILKKVQEPPKSKKVQHPNAKNAVLFEAINLIIHMDCDPKLLVRACNPLGQFLQHKETNLRYLALESLCLLATSEFSHEAVKKHQETIVNALKVSLLVERSAIMCGTSIAICFL</sequence>
<dbReference type="InterPro" id="IPR016024">
    <property type="entry name" value="ARM-type_fold"/>
</dbReference>
<evidence type="ECO:0000313" key="8">
    <source>
        <dbReference type="WBParaSite" id="SSLN_0001983801-mRNA-1"/>
    </source>
</evidence>
<dbReference type="SUPFAM" id="SSF48371">
    <property type="entry name" value="ARM repeat"/>
    <property type="match status" value="1"/>
</dbReference>
<evidence type="ECO:0000256" key="4">
    <source>
        <dbReference type="ARBA" id="ARBA00023136"/>
    </source>
</evidence>
<name>A0A183TRL6_SCHSO</name>
<accession>A0A183TRL6</accession>
<dbReference type="EMBL" id="UYSU01046309">
    <property type="protein sequence ID" value="VDM05500.1"/>
    <property type="molecule type" value="Genomic_DNA"/>
</dbReference>